<dbReference type="Gene3D" id="1.10.10.10">
    <property type="entry name" value="Winged helix-like DNA-binding domain superfamily/Winged helix DNA-binding domain"/>
    <property type="match status" value="1"/>
</dbReference>
<dbReference type="InterPro" id="IPR000524">
    <property type="entry name" value="Tscrpt_reg_HTH_GntR"/>
</dbReference>
<dbReference type="Gene3D" id="1.20.120.530">
    <property type="entry name" value="GntR ligand-binding domain-like"/>
    <property type="match status" value="1"/>
</dbReference>
<protein>
    <submittedName>
        <fullName evidence="5">GntR family transcriptional regulator</fullName>
    </submittedName>
</protein>
<dbReference type="Pfam" id="PF07729">
    <property type="entry name" value="FCD"/>
    <property type="match status" value="1"/>
</dbReference>
<keyword evidence="2" id="KW-0238">DNA-binding</keyword>
<evidence type="ECO:0000313" key="6">
    <source>
        <dbReference type="Proteomes" id="UP001596002"/>
    </source>
</evidence>
<evidence type="ECO:0000259" key="4">
    <source>
        <dbReference type="PROSITE" id="PS50949"/>
    </source>
</evidence>
<dbReference type="PANTHER" id="PTHR43537:SF53">
    <property type="entry name" value="HTH-TYPE TRANSCRIPTIONAL REPRESSOR NANR"/>
    <property type="match status" value="1"/>
</dbReference>
<accession>A0ABV9PXU0</accession>
<dbReference type="SMART" id="SM00345">
    <property type="entry name" value="HTH_GNTR"/>
    <property type="match status" value="1"/>
</dbReference>
<dbReference type="SMART" id="SM00895">
    <property type="entry name" value="FCD"/>
    <property type="match status" value="1"/>
</dbReference>
<dbReference type="InterPro" id="IPR036390">
    <property type="entry name" value="WH_DNA-bd_sf"/>
</dbReference>
<proteinExistence type="predicted"/>
<feature type="domain" description="HTH gntR-type" evidence="4">
    <location>
        <begin position="3"/>
        <end position="70"/>
    </location>
</feature>
<dbReference type="PANTHER" id="PTHR43537">
    <property type="entry name" value="TRANSCRIPTIONAL REGULATOR, GNTR FAMILY"/>
    <property type="match status" value="1"/>
</dbReference>
<dbReference type="RefSeq" id="WP_380024301.1">
    <property type="nucleotide sequence ID" value="NZ_JBHSHC010000020.1"/>
</dbReference>
<evidence type="ECO:0000256" key="2">
    <source>
        <dbReference type="ARBA" id="ARBA00023125"/>
    </source>
</evidence>
<comment type="caution">
    <text evidence="5">The sequence shown here is derived from an EMBL/GenBank/DDBJ whole genome shotgun (WGS) entry which is preliminary data.</text>
</comment>
<dbReference type="SUPFAM" id="SSF48008">
    <property type="entry name" value="GntR ligand-binding domain-like"/>
    <property type="match status" value="1"/>
</dbReference>
<dbReference type="InterPro" id="IPR011711">
    <property type="entry name" value="GntR_C"/>
</dbReference>
<keyword evidence="6" id="KW-1185">Reference proteome</keyword>
<keyword evidence="3" id="KW-0804">Transcription</keyword>
<gene>
    <name evidence="5" type="ORF">ACFO8Q_03465</name>
</gene>
<dbReference type="EMBL" id="JBHSHC010000020">
    <property type="protein sequence ID" value="MFC4766443.1"/>
    <property type="molecule type" value="Genomic_DNA"/>
</dbReference>
<dbReference type="InterPro" id="IPR008920">
    <property type="entry name" value="TF_FadR/GntR_C"/>
</dbReference>
<organism evidence="5 6">
    <name type="scientific">Effusibacillus consociatus</name>
    <dbReference type="NCBI Taxonomy" id="1117041"/>
    <lineage>
        <taxon>Bacteria</taxon>
        <taxon>Bacillati</taxon>
        <taxon>Bacillota</taxon>
        <taxon>Bacilli</taxon>
        <taxon>Bacillales</taxon>
        <taxon>Alicyclobacillaceae</taxon>
        <taxon>Effusibacillus</taxon>
    </lineage>
</organism>
<name>A0ABV9PXU0_9BACL</name>
<dbReference type="Proteomes" id="UP001596002">
    <property type="component" value="Unassembled WGS sequence"/>
</dbReference>
<dbReference type="Pfam" id="PF00392">
    <property type="entry name" value="GntR"/>
    <property type="match status" value="1"/>
</dbReference>
<evidence type="ECO:0000256" key="3">
    <source>
        <dbReference type="ARBA" id="ARBA00023163"/>
    </source>
</evidence>
<sequence length="230" mass="26752">MTQANEAEIYKEIKQAIIQQKLRPNIQLVEDVIAESFGVSRTPVRNVLRRLAYEKLVKIIPHKGTFVSCPTVEEAKEVFEMRRVLEADGIRKACSRLTEKQFQQLKSLLHEEHELHDKGDLLGALQISGDFHLKIAKIAGNSYYYRYLEELVSLTYVIIAFYGQRQQLTFCRDNEHEQILNAMKRQDEKLAERLMLEHLTHIEKNLDFDETFATPMSLADIFKVRVDSSL</sequence>
<dbReference type="PROSITE" id="PS50949">
    <property type="entry name" value="HTH_GNTR"/>
    <property type="match status" value="1"/>
</dbReference>
<keyword evidence="1" id="KW-0805">Transcription regulation</keyword>
<evidence type="ECO:0000256" key="1">
    <source>
        <dbReference type="ARBA" id="ARBA00023015"/>
    </source>
</evidence>
<reference evidence="6" key="1">
    <citation type="journal article" date="2019" name="Int. J. Syst. Evol. Microbiol.">
        <title>The Global Catalogue of Microorganisms (GCM) 10K type strain sequencing project: providing services to taxonomists for standard genome sequencing and annotation.</title>
        <authorList>
            <consortium name="The Broad Institute Genomics Platform"/>
            <consortium name="The Broad Institute Genome Sequencing Center for Infectious Disease"/>
            <person name="Wu L."/>
            <person name="Ma J."/>
        </authorList>
    </citation>
    <scope>NUCLEOTIDE SEQUENCE [LARGE SCALE GENOMIC DNA]</scope>
    <source>
        <strain evidence="6">WYCCWR 12678</strain>
    </source>
</reference>
<evidence type="ECO:0000313" key="5">
    <source>
        <dbReference type="EMBL" id="MFC4766443.1"/>
    </source>
</evidence>
<dbReference type="SUPFAM" id="SSF46785">
    <property type="entry name" value="Winged helix' DNA-binding domain"/>
    <property type="match status" value="1"/>
</dbReference>
<dbReference type="InterPro" id="IPR036388">
    <property type="entry name" value="WH-like_DNA-bd_sf"/>
</dbReference>
<dbReference type="CDD" id="cd07377">
    <property type="entry name" value="WHTH_GntR"/>
    <property type="match status" value="1"/>
</dbReference>